<evidence type="ECO:0000313" key="3">
    <source>
        <dbReference type="EMBL" id="QEL15884.1"/>
    </source>
</evidence>
<dbReference type="EMBL" id="CP042425">
    <property type="protein sequence ID" value="QEL15884.1"/>
    <property type="molecule type" value="Genomic_DNA"/>
</dbReference>
<dbReference type="SUPFAM" id="SSF50249">
    <property type="entry name" value="Nucleic acid-binding proteins"/>
    <property type="match status" value="1"/>
</dbReference>
<dbReference type="RefSeq" id="WP_149110656.1">
    <property type="nucleotide sequence ID" value="NZ_CP042425.1"/>
</dbReference>
<evidence type="ECO:0000259" key="2">
    <source>
        <dbReference type="PROSITE" id="PS50126"/>
    </source>
</evidence>
<dbReference type="InterPro" id="IPR003029">
    <property type="entry name" value="S1_domain"/>
</dbReference>
<dbReference type="CDD" id="cd00164">
    <property type="entry name" value="S1_like"/>
    <property type="match status" value="1"/>
</dbReference>
<dbReference type="GO" id="GO:0003676">
    <property type="term" value="F:nucleic acid binding"/>
    <property type="evidence" value="ECO:0007669"/>
    <property type="project" value="InterPro"/>
</dbReference>
<protein>
    <recommendedName>
        <fullName evidence="2">S1 motif domain-containing protein</fullName>
    </recommendedName>
</protein>
<proteinExistence type="predicted"/>
<gene>
    <name evidence="3" type="ORF">PX52LOC_02820</name>
</gene>
<dbReference type="Proteomes" id="UP000324974">
    <property type="component" value="Chromosome"/>
</dbReference>
<dbReference type="InterPro" id="IPR012340">
    <property type="entry name" value="NA-bd_OB-fold"/>
</dbReference>
<dbReference type="PROSITE" id="PS50126">
    <property type="entry name" value="S1"/>
    <property type="match status" value="1"/>
</dbReference>
<accession>A0A5C1AFG5</accession>
<dbReference type="OrthoDB" id="4249166at2"/>
<dbReference type="AlphaFoldDB" id="A0A5C1AFG5"/>
<feature type="domain" description="S1 motif" evidence="2">
    <location>
        <begin position="33"/>
        <end position="103"/>
    </location>
</feature>
<reference evidence="4" key="1">
    <citation type="submission" date="2019-08" db="EMBL/GenBank/DDBJ databases">
        <title>Limnoglobus roseus gen. nov., sp. nov., a novel freshwater planctomycete with a giant genome from the family Gemmataceae.</title>
        <authorList>
            <person name="Kulichevskaya I.S."/>
            <person name="Naumoff D.G."/>
            <person name="Miroshnikov K."/>
            <person name="Ivanova A."/>
            <person name="Philippov D.A."/>
            <person name="Hakobyan A."/>
            <person name="Rijpstra I.C."/>
            <person name="Sinninghe Damste J.S."/>
            <person name="Liesack W."/>
            <person name="Dedysh S.N."/>
        </authorList>
    </citation>
    <scope>NUCLEOTIDE SEQUENCE [LARGE SCALE GENOMIC DNA]</scope>
    <source>
        <strain evidence="4">PX52</strain>
    </source>
</reference>
<feature type="region of interest" description="Disordered" evidence="1">
    <location>
        <begin position="103"/>
        <end position="125"/>
    </location>
</feature>
<evidence type="ECO:0000313" key="4">
    <source>
        <dbReference type="Proteomes" id="UP000324974"/>
    </source>
</evidence>
<keyword evidence="4" id="KW-1185">Reference proteome</keyword>
<organism evidence="3 4">
    <name type="scientific">Limnoglobus roseus</name>
    <dbReference type="NCBI Taxonomy" id="2598579"/>
    <lineage>
        <taxon>Bacteria</taxon>
        <taxon>Pseudomonadati</taxon>
        <taxon>Planctomycetota</taxon>
        <taxon>Planctomycetia</taxon>
        <taxon>Gemmatales</taxon>
        <taxon>Gemmataceae</taxon>
        <taxon>Limnoglobus</taxon>
    </lineage>
</organism>
<dbReference type="KEGG" id="lrs:PX52LOC_02820"/>
<sequence length="125" mass="13809">MAWDGDIRVHFPDWGTDAGQTRWPEVRSRLAVGQAVRGEVVCRAPFGVWLDIGSGWPTLLRVPEMAGARERPIRFEEYPPLGTVVEACVLWLGERAEIILCQRPQTPSDGSVYPETGDAPPPPTS</sequence>
<evidence type="ECO:0000256" key="1">
    <source>
        <dbReference type="SAM" id="MobiDB-lite"/>
    </source>
</evidence>
<name>A0A5C1AFG5_9BACT</name>